<evidence type="ECO:0000259" key="6">
    <source>
        <dbReference type="PROSITE" id="PS50106"/>
    </source>
</evidence>
<proteinExistence type="inferred from homology"/>
<evidence type="ECO:0000256" key="5">
    <source>
        <dbReference type="SAM" id="SignalP"/>
    </source>
</evidence>
<accession>A0ABS4ZC41</accession>
<dbReference type="InterPro" id="IPR051201">
    <property type="entry name" value="Chloro_Bact_Ser_Proteases"/>
</dbReference>
<dbReference type="PROSITE" id="PS50106">
    <property type="entry name" value="PDZ"/>
    <property type="match status" value="1"/>
</dbReference>
<dbReference type="Proteomes" id="UP000758168">
    <property type="component" value="Unassembled WGS sequence"/>
</dbReference>
<dbReference type="InterPro" id="IPR036034">
    <property type="entry name" value="PDZ_sf"/>
</dbReference>
<dbReference type="SUPFAM" id="SSF50156">
    <property type="entry name" value="PDZ domain-like"/>
    <property type="match status" value="1"/>
</dbReference>
<feature type="domain" description="PDZ" evidence="6">
    <location>
        <begin position="299"/>
        <end position="358"/>
    </location>
</feature>
<comment type="caution">
    <text evidence="7">The sequence shown here is derived from an EMBL/GenBank/DDBJ whole genome shotgun (WGS) entry which is preliminary data.</text>
</comment>
<dbReference type="InterPro" id="IPR001478">
    <property type="entry name" value="PDZ"/>
</dbReference>
<evidence type="ECO:0000313" key="8">
    <source>
        <dbReference type="Proteomes" id="UP000758168"/>
    </source>
</evidence>
<comment type="similarity">
    <text evidence="1">Belongs to the peptidase S1C family.</text>
</comment>
<dbReference type="PANTHER" id="PTHR43343">
    <property type="entry name" value="PEPTIDASE S12"/>
    <property type="match status" value="1"/>
</dbReference>
<keyword evidence="3" id="KW-0378">Hydrolase</keyword>
<dbReference type="GO" id="GO:0006508">
    <property type="term" value="P:proteolysis"/>
    <property type="evidence" value="ECO:0007669"/>
    <property type="project" value="UniProtKB-KW"/>
</dbReference>
<dbReference type="Gene3D" id="2.30.42.10">
    <property type="match status" value="1"/>
</dbReference>
<keyword evidence="2 7" id="KW-0645">Protease</keyword>
<sequence length="401" mass="37837">MGRRYGWVRRVAAATALTATVGLGGLPVAASASGAAAAAVVAPAGVVVPVAWGRGPGGGGSWTGPGSADGSGTAAGTTSTAVDSDPATDAESTGVVLVDTELGDEGAAGAGTGIVLTADGEVLTNYHVVEGATAIRVTVASTGRSYPAEVVGHSAVADVALLRLDRASGLTTAALDDDALAVGDAVTAVGNAGGTGTLTAADGTVTALDASITTAAEGSVASEELTGLVETDADVVPGDSGGPLLDAEGEVVGLDTAASSGGEIDGYAVPVEDALAVVEQITSGRASATVQVGASPFLGVQVTDTATGYPGAAWGWGRGTLAATAGGASVVGVVAGSPAEAAGLAAGDTITAVDGDAVASAADLSSALEGRAVGDRVAVTWTGADGTTRTAEVTLAASPTA</sequence>
<feature type="signal peptide" evidence="5">
    <location>
        <begin position="1"/>
        <end position="32"/>
    </location>
</feature>
<keyword evidence="8" id="KW-1185">Reference proteome</keyword>
<evidence type="ECO:0000313" key="7">
    <source>
        <dbReference type="EMBL" id="MBP2418579.1"/>
    </source>
</evidence>
<dbReference type="RefSeq" id="WP_210058176.1">
    <property type="nucleotide sequence ID" value="NZ_JAGIOB010000001.1"/>
</dbReference>
<protein>
    <submittedName>
        <fullName evidence="7">S1-C subfamily serine protease</fullName>
    </submittedName>
</protein>
<dbReference type="PANTHER" id="PTHR43343:SF3">
    <property type="entry name" value="PROTEASE DO-LIKE 8, CHLOROPLASTIC"/>
    <property type="match status" value="1"/>
</dbReference>
<dbReference type="GO" id="GO:0008233">
    <property type="term" value="F:peptidase activity"/>
    <property type="evidence" value="ECO:0007669"/>
    <property type="project" value="UniProtKB-KW"/>
</dbReference>
<dbReference type="SUPFAM" id="SSF50494">
    <property type="entry name" value="Trypsin-like serine proteases"/>
    <property type="match status" value="1"/>
</dbReference>
<dbReference type="InterPro" id="IPR001940">
    <property type="entry name" value="Peptidase_S1C"/>
</dbReference>
<dbReference type="Pfam" id="PF13365">
    <property type="entry name" value="Trypsin_2"/>
    <property type="match status" value="1"/>
</dbReference>
<name>A0ABS4ZC41_9ACTN</name>
<gene>
    <name evidence="7" type="ORF">JOF54_003501</name>
</gene>
<dbReference type="PRINTS" id="PR00834">
    <property type="entry name" value="PROTEASES2C"/>
</dbReference>
<evidence type="ECO:0000256" key="1">
    <source>
        <dbReference type="ARBA" id="ARBA00010541"/>
    </source>
</evidence>
<dbReference type="SMART" id="SM00228">
    <property type="entry name" value="PDZ"/>
    <property type="match status" value="1"/>
</dbReference>
<reference evidence="7 8" key="1">
    <citation type="submission" date="2021-03" db="EMBL/GenBank/DDBJ databases">
        <title>Sequencing the genomes of 1000 actinobacteria strains.</title>
        <authorList>
            <person name="Klenk H.-P."/>
        </authorList>
    </citation>
    <scope>NUCLEOTIDE SEQUENCE [LARGE SCALE GENOMIC DNA]</scope>
    <source>
        <strain evidence="7 8">DSM 12936</strain>
    </source>
</reference>
<evidence type="ECO:0000256" key="4">
    <source>
        <dbReference type="SAM" id="MobiDB-lite"/>
    </source>
</evidence>
<dbReference type="EMBL" id="JAGIOB010000001">
    <property type="protein sequence ID" value="MBP2418579.1"/>
    <property type="molecule type" value="Genomic_DNA"/>
</dbReference>
<feature type="chain" id="PRO_5047448000" evidence="5">
    <location>
        <begin position="33"/>
        <end position="401"/>
    </location>
</feature>
<organism evidence="7 8">
    <name type="scientific">Microlunatus capsulatus</name>
    <dbReference type="NCBI Taxonomy" id="99117"/>
    <lineage>
        <taxon>Bacteria</taxon>
        <taxon>Bacillati</taxon>
        <taxon>Actinomycetota</taxon>
        <taxon>Actinomycetes</taxon>
        <taxon>Propionibacteriales</taxon>
        <taxon>Propionibacteriaceae</taxon>
        <taxon>Microlunatus</taxon>
    </lineage>
</organism>
<feature type="compositionally biased region" description="Gly residues" evidence="4">
    <location>
        <begin position="58"/>
        <end position="69"/>
    </location>
</feature>
<dbReference type="Pfam" id="PF13180">
    <property type="entry name" value="PDZ_2"/>
    <property type="match status" value="1"/>
</dbReference>
<dbReference type="InterPro" id="IPR033116">
    <property type="entry name" value="TRYPSIN_SER"/>
</dbReference>
<feature type="compositionally biased region" description="Low complexity" evidence="4">
    <location>
        <begin position="70"/>
        <end position="85"/>
    </location>
</feature>
<dbReference type="Gene3D" id="2.40.10.10">
    <property type="entry name" value="Trypsin-like serine proteases"/>
    <property type="match status" value="2"/>
</dbReference>
<evidence type="ECO:0000256" key="2">
    <source>
        <dbReference type="ARBA" id="ARBA00022670"/>
    </source>
</evidence>
<dbReference type="PROSITE" id="PS00135">
    <property type="entry name" value="TRYPSIN_SER"/>
    <property type="match status" value="1"/>
</dbReference>
<evidence type="ECO:0000256" key="3">
    <source>
        <dbReference type="ARBA" id="ARBA00022801"/>
    </source>
</evidence>
<dbReference type="InterPro" id="IPR009003">
    <property type="entry name" value="Peptidase_S1_PA"/>
</dbReference>
<feature type="region of interest" description="Disordered" evidence="4">
    <location>
        <begin position="58"/>
        <end position="92"/>
    </location>
</feature>
<dbReference type="InterPro" id="IPR043504">
    <property type="entry name" value="Peptidase_S1_PA_chymotrypsin"/>
</dbReference>
<keyword evidence="5" id="KW-0732">Signal</keyword>